<dbReference type="GO" id="GO:0005802">
    <property type="term" value="C:trans-Golgi network"/>
    <property type="evidence" value="ECO:0007669"/>
    <property type="project" value="InterPro"/>
</dbReference>
<dbReference type="InterPro" id="IPR008942">
    <property type="entry name" value="ENTH_VHS"/>
</dbReference>
<evidence type="ECO:0000313" key="16">
    <source>
        <dbReference type="Proteomes" id="UP001187531"/>
    </source>
</evidence>
<gene>
    <name evidence="15" type="ORF">QYM36_008931</name>
</gene>
<dbReference type="SUPFAM" id="SSF49348">
    <property type="entry name" value="Clathrin adaptor appendage domain"/>
    <property type="match status" value="1"/>
</dbReference>
<dbReference type="PANTHER" id="PTHR45905:SF1">
    <property type="entry name" value="GOLGI-LOCALIZED, GAMMA-ADAPTIN EAR CONTAINING, ARF BINDING PROTEIN"/>
    <property type="match status" value="1"/>
</dbReference>
<evidence type="ECO:0000256" key="5">
    <source>
        <dbReference type="ARBA" id="ARBA00022753"/>
    </source>
</evidence>
<dbReference type="GO" id="GO:0035091">
    <property type="term" value="F:phosphatidylinositol binding"/>
    <property type="evidence" value="ECO:0007669"/>
    <property type="project" value="InterPro"/>
</dbReference>
<dbReference type="InterPro" id="IPR008153">
    <property type="entry name" value="GAE_dom"/>
</dbReference>
<keyword evidence="10" id="KW-0175">Coiled coil</keyword>
<keyword evidence="7" id="KW-0653">Protein transport</keyword>
<dbReference type="GO" id="GO:0031901">
    <property type="term" value="C:early endosome membrane"/>
    <property type="evidence" value="ECO:0007669"/>
    <property type="project" value="UniProtKB-SubCell"/>
</dbReference>
<evidence type="ECO:0000256" key="8">
    <source>
        <dbReference type="ARBA" id="ARBA00023034"/>
    </source>
</evidence>
<feature type="domain" description="GAT" evidence="14">
    <location>
        <begin position="181"/>
        <end position="303"/>
    </location>
</feature>
<evidence type="ECO:0000256" key="9">
    <source>
        <dbReference type="ARBA" id="ARBA00023136"/>
    </source>
</evidence>
<dbReference type="Pfam" id="PF18308">
    <property type="entry name" value="GGA_N-GAT"/>
    <property type="match status" value="1"/>
</dbReference>
<evidence type="ECO:0000259" key="12">
    <source>
        <dbReference type="PROSITE" id="PS50179"/>
    </source>
</evidence>
<dbReference type="AlphaFoldDB" id="A0AA88HMJ0"/>
<dbReference type="GO" id="GO:0031267">
    <property type="term" value="F:small GTPase binding"/>
    <property type="evidence" value="ECO:0007669"/>
    <property type="project" value="InterPro"/>
</dbReference>
<dbReference type="Gene3D" id="1.25.40.90">
    <property type="match status" value="1"/>
</dbReference>
<dbReference type="PROSITE" id="PS50180">
    <property type="entry name" value="GAE"/>
    <property type="match status" value="1"/>
</dbReference>
<keyword evidence="6" id="KW-0832">Ubl conjugation</keyword>
<feature type="domain" description="VHS" evidence="12">
    <location>
        <begin position="19"/>
        <end position="149"/>
    </location>
</feature>
<dbReference type="PANTHER" id="PTHR45905">
    <property type="entry name" value="GOLGI-LOCALIZED, GAMMA-ADAPTIN EAR CONTAINING, ARF BINDING PROTEIN"/>
    <property type="match status" value="1"/>
</dbReference>
<comment type="caution">
    <text evidence="15">The sequence shown here is derived from an EMBL/GenBank/DDBJ whole genome shotgun (WGS) entry which is preliminary data.</text>
</comment>
<feature type="domain" description="GAE" evidence="13">
    <location>
        <begin position="554"/>
        <end position="673"/>
    </location>
</feature>
<feature type="coiled-coil region" evidence="10">
    <location>
        <begin position="200"/>
        <end position="231"/>
    </location>
</feature>
<evidence type="ECO:0000256" key="4">
    <source>
        <dbReference type="ARBA" id="ARBA00022448"/>
    </source>
</evidence>
<dbReference type="InterPro" id="IPR002014">
    <property type="entry name" value="VHS_dom"/>
</dbReference>
<dbReference type="SUPFAM" id="SSF48464">
    <property type="entry name" value="ENTH/VHS domain"/>
    <property type="match status" value="1"/>
</dbReference>
<reference evidence="15" key="1">
    <citation type="submission" date="2023-07" db="EMBL/GenBank/DDBJ databases">
        <title>Chromosome-level genome assembly of Artemia franciscana.</title>
        <authorList>
            <person name="Jo E."/>
        </authorList>
    </citation>
    <scope>NUCLEOTIDE SEQUENCE</scope>
    <source>
        <tissue evidence="15">Whole body</tissue>
    </source>
</reference>
<dbReference type="GO" id="GO:0006893">
    <property type="term" value="P:Golgi to plasma membrane transport"/>
    <property type="evidence" value="ECO:0007669"/>
    <property type="project" value="TreeGrafter"/>
</dbReference>
<accession>A0AA88HMJ0</accession>
<keyword evidence="5" id="KW-0967">Endosome</keyword>
<dbReference type="Gene3D" id="1.20.5.170">
    <property type="match status" value="1"/>
</dbReference>
<comment type="subcellular location">
    <subcellularLocation>
        <location evidence="2">Early endosome membrane</location>
        <topology evidence="2">Peripheral membrane protein</topology>
    </subcellularLocation>
    <subcellularLocation>
        <location evidence="1">Golgi apparatus</location>
        <location evidence="1">trans-Golgi network membrane</location>
        <topology evidence="1">Peripheral membrane protein</topology>
    </subcellularLocation>
</comment>
<dbReference type="InterPro" id="IPR004152">
    <property type="entry name" value="GAT_dom"/>
</dbReference>
<name>A0AA88HMJ0_ARTSF</name>
<dbReference type="GO" id="GO:0043130">
    <property type="term" value="F:ubiquitin binding"/>
    <property type="evidence" value="ECO:0007669"/>
    <property type="project" value="InterPro"/>
</dbReference>
<dbReference type="SMART" id="SM00809">
    <property type="entry name" value="Alpha_adaptinC2"/>
    <property type="match status" value="1"/>
</dbReference>
<dbReference type="InterPro" id="IPR027422">
    <property type="entry name" value="GGA1-3"/>
</dbReference>
<dbReference type="PROSITE" id="PS50909">
    <property type="entry name" value="GAT"/>
    <property type="match status" value="1"/>
</dbReference>
<dbReference type="Pfam" id="PF02883">
    <property type="entry name" value="Alpha_adaptinC2"/>
    <property type="match status" value="1"/>
</dbReference>
<dbReference type="Pfam" id="PF00790">
    <property type="entry name" value="VHS"/>
    <property type="match status" value="1"/>
</dbReference>
<evidence type="ECO:0000256" key="3">
    <source>
        <dbReference type="ARBA" id="ARBA00008099"/>
    </source>
</evidence>
<evidence type="ECO:0000256" key="1">
    <source>
        <dbReference type="ARBA" id="ARBA00004150"/>
    </source>
</evidence>
<dbReference type="SUPFAM" id="SSF89009">
    <property type="entry name" value="GAT-like domain"/>
    <property type="match status" value="1"/>
</dbReference>
<dbReference type="CDD" id="cd03567">
    <property type="entry name" value="VHS_GGA_metazoan"/>
    <property type="match status" value="1"/>
</dbReference>
<sequence>MAANSLNSDERLDIILVKITNPLSPVIDGLEVQKFCHLVCKLEDGAQQATKLLAYRIHSPQEKEALNSLFLLDQCVKSCGPKFHNEIGKFRFLNELIKLVSPKYDGAKTHSSVKQRVLELLFTWSIDVPNEPKIREAYGMLKKQGVIKSEPKYLGVRNVDAHSLENDEPVQPKARTPFLGNEEQERTIKALIQSGKPEDLERANRLIKNLVQQDEKKAEEAALRALELEKIANHMKILRDMMNNGASSSEEFELMQQLAETCEKLRPQLFKFAADTEGESLEAILKSADELNRVLDLYRDYVTKKPSSAALLDLGGSDPTMHTENRVHGSSMGGELLSVDFNFTSASTVPSLHQKPIKPSTVVLPLSNETSEVSQQSHGLDSLDFLGDLLKTLPGGDSSMAMGKFVPKSKEKIPMNKMTKLNSTQGPSVSSTFSGQELDLLSGESSTALVFDSISTSKHSSKSIDSTLSNAGSKTSLKSTNSSLDDVLLVDSISHRKDSSGFLDIVDLNEIQMSQQDVSGVNIRLDNQSQSSNCREVKPLGDLTVSVELVKPGSIPPMKIFERKHGLDITLNICYDRPRPDVSVIVLTTVNRNSSPVSSYIMQAIVPKECRIKILPASSSNLPAFNPILPPSAITQVVLLATPHWDKVNMKFVLSFEIDGETLTDMEEIESLKISN</sequence>
<evidence type="ECO:0000259" key="13">
    <source>
        <dbReference type="PROSITE" id="PS50180"/>
    </source>
</evidence>
<keyword evidence="4" id="KW-0813">Transport</keyword>
<dbReference type="Pfam" id="PF03127">
    <property type="entry name" value="GAT"/>
    <property type="match status" value="1"/>
</dbReference>
<dbReference type="GO" id="GO:0006886">
    <property type="term" value="P:intracellular protein transport"/>
    <property type="evidence" value="ECO:0007669"/>
    <property type="project" value="InterPro"/>
</dbReference>
<keyword evidence="16" id="KW-1185">Reference proteome</keyword>
<dbReference type="InterPro" id="IPR008152">
    <property type="entry name" value="Clathrin_a/b/g-adaptin_app_Ig"/>
</dbReference>
<evidence type="ECO:0000259" key="14">
    <source>
        <dbReference type="PROSITE" id="PS50909"/>
    </source>
</evidence>
<dbReference type="SMART" id="SM00288">
    <property type="entry name" value="VHS"/>
    <property type="match status" value="1"/>
</dbReference>
<dbReference type="Gene3D" id="1.20.58.160">
    <property type="match status" value="1"/>
</dbReference>
<dbReference type="EMBL" id="JAVRJZ010000013">
    <property type="protein sequence ID" value="KAK2714535.1"/>
    <property type="molecule type" value="Genomic_DNA"/>
</dbReference>
<dbReference type="InterPro" id="IPR038425">
    <property type="entry name" value="GAT_sf"/>
</dbReference>
<comment type="similarity">
    <text evidence="3">Belongs to the GGA protein family.</text>
</comment>
<proteinExistence type="inferred from homology"/>
<dbReference type="Gene3D" id="2.60.40.1230">
    <property type="match status" value="1"/>
</dbReference>
<evidence type="ECO:0000256" key="6">
    <source>
        <dbReference type="ARBA" id="ARBA00022843"/>
    </source>
</evidence>
<keyword evidence="8" id="KW-0333">Golgi apparatus</keyword>
<evidence type="ECO:0008006" key="17">
    <source>
        <dbReference type="Google" id="ProtNLM"/>
    </source>
</evidence>
<protein>
    <recommendedName>
        <fullName evidence="17">ADP-ribosylation factor-binding protein GGA1</fullName>
    </recommendedName>
</protein>
<evidence type="ECO:0000313" key="15">
    <source>
        <dbReference type="EMBL" id="KAK2714535.1"/>
    </source>
</evidence>
<feature type="region of interest" description="Disordered" evidence="11">
    <location>
        <begin position="459"/>
        <end position="479"/>
    </location>
</feature>
<keyword evidence="9" id="KW-0472">Membrane</keyword>
<dbReference type="Proteomes" id="UP001187531">
    <property type="component" value="Unassembled WGS sequence"/>
</dbReference>
<dbReference type="InterPro" id="IPR013041">
    <property type="entry name" value="Clathrin_app_Ig-like_sf"/>
</dbReference>
<evidence type="ECO:0000256" key="2">
    <source>
        <dbReference type="ARBA" id="ARBA00004220"/>
    </source>
</evidence>
<dbReference type="PROSITE" id="PS50179">
    <property type="entry name" value="VHS"/>
    <property type="match status" value="1"/>
</dbReference>
<evidence type="ECO:0000256" key="11">
    <source>
        <dbReference type="SAM" id="MobiDB-lite"/>
    </source>
</evidence>
<dbReference type="InterPro" id="IPR041198">
    <property type="entry name" value="GGA_N-GAT"/>
</dbReference>
<dbReference type="GO" id="GO:0034394">
    <property type="term" value="P:protein localization to cell surface"/>
    <property type="evidence" value="ECO:0007669"/>
    <property type="project" value="TreeGrafter"/>
</dbReference>
<organism evidence="15 16">
    <name type="scientific">Artemia franciscana</name>
    <name type="common">Brine shrimp</name>
    <name type="synonym">Artemia sanfranciscana</name>
    <dbReference type="NCBI Taxonomy" id="6661"/>
    <lineage>
        <taxon>Eukaryota</taxon>
        <taxon>Metazoa</taxon>
        <taxon>Ecdysozoa</taxon>
        <taxon>Arthropoda</taxon>
        <taxon>Crustacea</taxon>
        <taxon>Branchiopoda</taxon>
        <taxon>Anostraca</taxon>
        <taxon>Artemiidae</taxon>
        <taxon>Artemia</taxon>
    </lineage>
</organism>
<evidence type="ECO:0000256" key="7">
    <source>
        <dbReference type="ARBA" id="ARBA00022927"/>
    </source>
</evidence>
<evidence type="ECO:0000256" key="10">
    <source>
        <dbReference type="SAM" id="Coils"/>
    </source>
</evidence>